<feature type="active site" evidence="8">
    <location>
        <position position="363"/>
    </location>
</feature>
<keyword evidence="14" id="KW-1185">Reference proteome</keyword>
<name>A0A2P8PUY0_9ACTN</name>
<dbReference type="PRINTS" id="PR00730">
    <property type="entry name" value="THERMOLYSIN"/>
</dbReference>
<evidence type="ECO:0000259" key="12">
    <source>
        <dbReference type="Pfam" id="PF07504"/>
    </source>
</evidence>
<dbReference type="Gene3D" id="3.10.450.40">
    <property type="match status" value="1"/>
</dbReference>
<evidence type="ECO:0000259" key="11">
    <source>
        <dbReference type="Pfam" id="PF02868"/>
    </source>
</evidence>
<dbReference type="PANTHER" id="PTHR33794">
    <property type="entry name" value="BACILLOLYSIN"/>
    <property type="match status" value="1"/>
</dbReference>
<evidence type="ECO:0000259" key="10">
    <source>
        <dbReference type="Pfam" id="PF01447"/>
    </source>
</evidence>
<feature type="active site" description="Proton donor" evidence="8">
    <location>
        <position position="450"/>
    </location>
</feature>
<evidence type="ECO:0000313" key="14">
    <source>
        <dbReference type="Proteomes" id="UP000240429"/>
    </source>
</evidence>
<gene>
    <name evidence="13" type="ORF">C6Y14_39910</name>
</gene>
<evidence type="ECO:0000313" key="13">
    <source>
        <dbReference type="EMBL" id="PSM37800.1"/>
    </source>
</evidence>
<evidence type="ECO:0000256" key="6">
    <source>
        <dbReference type="ARBA" id="ARBA00022833"/>
    </source>
</evidence>
<feature type="signal peptide" evidence="9">
    <location>
        <begin position="1"/>
        <end position="35"/>
    </location>
</feature>
<feature type="chain" id="PRO_5023154485" description="Neutral metalloproteinase" evidence="9">
    <location>
        <begin position="36"/>
        <end position="548"/>
    </location>
</feature>
<organism evidence="13 14">
    <name type="scientific">Streptomyces dioscori</name>
    <dbReference type="NCBI Taxonomy" id="2109333"/>
    <lineage>
        <taxon>Bacteria</taxon>
        <taxon>Bacillati</taxon>
        <taxon>Actinomycetota</taxon>
        <taxon>Actinomycetes</taxon>
        <taxon>Kitasatosporales</taxon>
        <taxon>Streptomycetaceae</taxon>
        <taxon>Streptomyces</taxon>
        <taxon>Streptomyces aurantiacus group</taxon>
    </lineage>
</organism>
<proteinExistence type="inferred from homology"/>
<dbReference type="InterPro" id="IPR050728">
    <property type="entry name" value="Zinc_Metalloprotease_M4"/>
</dbReference>
<dbReference type="Gene3D" id="3.10.450.490">
    <property type="match status" value="1"/>
</dbReference>
<comment type="caution">
    <text evidence="13">The sequence shown here is derived from an EMBL/GenBank/DDBJ whole genome shotgun (WGS) entry which is preliminary data.</text>
</comment>
<comment type="subcellular location">
    <subcellularLocation>
        <location evidence="9">Secreted</location>
    </subcellularLocation>
</comment>
<dbReference type="InterPro" id="IPR027268">
    <property type="entry name" value="Peptidase_M4/M1_CTD_sf"/>
</dbReference>
<dbReference type="GO" id="GO:0046872">
    <property type="term" value="F:metal ion binding"/>
    <property type="evidence" value="ECO:0007669"/>
    <property type="project" value="UniProtKB-UniRule"/>
</dbReference>
<evidence type="ECO:0000256" key="5">
    <source>
        <dbReference type="ARBA" id="ARBA00022801"/>
    </source>
</evidence>
<feature type="domain" description="Peptidase M4 C-terminal" evidence="11">
    <location>
        <begin position="373"/>
        <end position="547"/>
    </location>
</feature>
<dbReference type="Gene3D" id="1.10.390.10">
    <property type="entry name" value="Neutral Protease Domain 2"/>
    <property type="match status" value="1"/>
</dbReference>
<comment type="similarity">
    <text evidence="1 9">Belongs to the peptidase M4 family.</text>
</comment>
<evidence type="ECO:0000256" key="4">
    <source>
        <dbReference type="ARBA" id="ARBA00022729"/>
    </source>
</evidence>
<evidence type="ECO:0000256" key="1">
    <source>
        <dbReference type="ARBA" id="ARBA00009388"/>
    </source>
</evidence>
<dbReference type="Pfam" id="PF02868">
    <property type="entry name" value="Peptidase_M4_C"/>
    <property type="match status" value="1"/>
</dbReference>
<dbReference type="InterPro" id="IPR001570">
    <property type="entry name" value="Peptidase_M4_C_domain"/>
</dbReference>
<keyword evidence="4 9" id="KW-0732">Signal</keyword>
<feature type="domain" description="Peptidase M4" evidence="10">
    <location>
        <begin position="223"/>
        <end position="369"/>
    </location>
</feature>
<protein>
    <recommendedName>
        <fullName evidence="9">Neutral metalloproteinase</fullName>
        <ecNumber evidence="9">3.4.24.-</ecNumber>
    </recommendedName>
</protein>
<keyword evidence="2 9" id="KW-0645">Protease</keyword>
<keyword evidence="5 9" id="KW-0378">Hydrolase</keyword>
<keyword evidence="6 9" id="KW-0862">Zinc</keyword>
<feature type="domain" description="FTP" evidence="12">
    <location>
        <begin position="82"/>
        <end position="130"/>
    </location>
</feature>
<dbReference type="EMBL" id="PYBJ01000035">
    <property type="protein sequence ID" value="PSM37800.1"/>
    <property type="molecule type" value="Genomic_DNA"/>
</dbReference>
<keyword evidence="3" id="KW-0479">Metal-binding</keyword>
<evidence type="ECO:0000256" key="9">
    <source>
        <dbReference type="RuleBase" id="RU366073"/>
    </source>
</evidence>
<dbReference type="InterPro" id="IPR013856">
    <property type="entry name" value="Peptidase_M4_domain"/>
</dbReference>
<dbReference type="SUPFAM" id="SSF55486">
    <property type="entry name" value="Metalloproteases ('zincins'), catalytic domain"/>
    <property type="match status" value="1"/>
</dbReference>
<dbReference type="InterPro" id="IPR011096">
    <property type="entry name" value="FTP_domain"/>
</dbReference>
<dbReference type="GO" id="GO:0004222">
    <property type="term" value="F:metalloendopeptidase activity"/>
    <property type="evidence" value="ECO:0007669"/>
    <property type="project" value="UniProtKB-UniRule"/>
</dbReference>
<dbReference type="Gene3D" id="3.10.170.10">
    <property type="match status" value="1"/>
</dbReference>
<dbReference type="EC" id="3.4.24.-" evidence="9"/>
<comment type="cofactor">
    <cofactor evidence="9">
        <name>Zn(2+)</name>
        <dbReference type="ChEBI" id="CHEBI:29105"/>
    </cofactor>
</comment>
<evidence type="ECO:0000256" key="7">
    <source>
        <dbReference type="ARBA" id="ARBA00023049"/>
    </source>
</evidence>
<dbReference type="Pfam" id="PF01447">
    <property type="entry name" value="Peptidase_M4"/>
    <property type="match status" value="1"/>
</dbReference>
<comment type="function">
    <text evidence="9">Extracellular zinc metalloprotease.</text>
</comment>
<sequence>MTPLYARRNRTTLAIATAVAAGALLTTGLTTGASAQTPAESSDATLAASAVQLSPAARTSLIAKADAATTETAGEIGLGAKEQLVVRDVVKNVDGTTHTRYERTYDGLPVLGGDLVVHETKAGKTTGVTKATKATIKVTDVTPSIAKSAAEKQAVTAAKAEGSTKSAADKAPRKVVWAADGKPVLAYETVVGGFQHDGTPQELHVVTDAESGKKLYEWEAVKTGIGNSQYSGKVTIGTSLSGSTYQLNDTSRGSHKTYNLNKGTSGTGTLFTDADDTWGTGAASNTQTAAVDAHYGAQVTWDFYKNVLGRTGIKNNGVAAYSRVHYSTAYVNAFWQDSCFCMTYGDGAGSVKPLTSLDVAGHEMSHGVTANTAGLNYSGESGGLNEATSDIFGTAVEFYAASASDVGDYLIGEKIDINGNGTPLRYMDKPSKDGASKDSWSSSLGSVDVHYSSGPANHFFYLLSEGSGAKTINGVSYNSTTSNGTTLTGIGRDKAIKIWYKALTEYMTSTTKYAGARTATLSAASALYGSTSTEYKAVAAAWSGVNVA</sequence>
<evidence type="ECO:0000256" key="3">
    <source>
        <dbReference type="ARBA" id="ARBA00022723"/>
    </source>
</evidence>
<dbReference type="Proteomes" id="UP000240429">
    <property type="component" value="Unassembled WGS sequence"/>
</dbReference>
<reference evidence="13 14" key="1">
    <citation type="submission" date="2018-03" db="EMBL/GenBank/DDBJ databases">
        <title>Streptomyces dioscori sp. nov., a novel endophytic actinobacterium isolated from bulbil of Dioscorea bulbifera L.</title>
        <authorList>
            <person name="Zhikuan W."/>
        </authorList>
    </citation>
    <scope>NUCLEOTIDE SEQUENCE [LARGE SCALE GENOMIC DNA]</scope>
    <source>
        <strain evidence="13 14">A217</strain>
    </source>
</reference>
<dbReference type="OrthoDB" id="291295at2"/>
<dbReference type="InterPro" id="IPR023612">
    <property type="entry name" value="Peptidase_M4"/>
</dbReference>
<dbReference type="PANTHER" id="PTHR33794:SF1">
    <property type="entry name" value="BACILLOLYSIN"/>
    <property type="match status" value="1"/>
</dbReference>
<dbReference type="Pfam" id="PF07504">
    <property type="entry name" value="FTP"/>
    <property type="match status" value="1"/>
</dbReference>
<dbReference type="CDD" id="cd09597">
    <property type="entry name" value="M4_TLP"/>
    <property type="match status" value="1"/>
</dbReference>
<dbReference type="GO" id="GO:0006508">
    <property type="term" value="P:proteolysis"/>
    <property type="evidence" value="ECO:0007669"/>
    <property type="project" value="UniProtKB-KW"/>
</dbReference>
<dbReference type="GO" id="GO:0005576">
    <property type="term" value="C:extracellular region"/>
    <property type="evidence" value="ECO:0007669"/>
    <property type="project" value="UniProtKB-SubCell"/>
</dbReference>
<evidence type="ECO:0000256" key="2">
    <source>
        <dbReference type="ARBA" id="ARBA00022670"/>
    </source>
</evidence>
<dbReference type="AlphaFoldDB" id="A0A2P8PUY0"/>
<accession>A0A2P8PUY0</accession>
<dbReference type="RefSeq" id="WP_107021836.1">
    <property type="nucleotide sequence ID" value="NZ_KZ679060.1"/>
</dbReference>
<keyword evidence="7 9" id="KW-0482">Metalloprotease</keyword>
<evidence type="ECO:0000256" key="8">
    <source>
        <dbReference type="PIRSR" id="PIRSR623612-1"/>
    </source>
</evidence>
<keyword evidence="9" id="KW-0964">Secreted</keyword>